<comment type="caution">
    <text evidence="3">The sequence shown here is derived from an EMBL/GenBank/DDBJ whole genome shotgun (WGS) entry which is preliminary data.</text>
</comment>
<dbReference type="PROSITE" id="PS50404">
    <property type="entry name" value="GST_NTER"/>
    <property type="match status" value="1"/>
</dbReference>
<feature type="domain" description="GST C-terminal" evidence="2">
    <location>
        <begin position="172"/>
        <end position="304"/>
    </location>
</feature>
<accession>A0A5J4Z6A8</accession>
<gene>
    <name evidence="3" type="ORF">FVE85_6801</name>
</gene>
<organism evidence="3 4">
    <name type="scientific">Porphyridium purpureum</name>
    <name type="common">Red alga</name>
    <name type="synonym">Porphyridium cruentum</name>
    <dbReference type="NCBI Taxonomy" id="35688"/>
    <lineage>
        <taxon>Eukaryota</taxon>
        <taxon>Rhodophyta</taxon>
        <taxon>Bangiophyceae</taxon>
        <taxon>Porphyridiales</taxon>
        <taxon>Porphyridiaceae</taxon>
        <taxon>Porphyridium</taxon>
    </lineage>
</organism>
<dbReference type="Gene3D" id="3.40.30.10">
    <property type="entry name" value="Glutaredoxin"/>
    <property type="match status" value="1"/>
</dbReference>
<feature type="domain" description="GST N-terminal" evidence="1">
    <location>
        <begin position="61"/>
        <end position="162"/>
    </location>
</feature>
<dbReference type="Pfam" id="PF13409">
    <property type="entry name" value="GST_N_2"/>
    <property type="match status" value="1"/>
</dbReference>
<dbReference type="InterPro" id="IPR036249">
    <property type="entry name" value="Thioredoxin-like_sf"/>
</dbReference>
<dbReference type="InterPro" id="IPR050983">
    <property type="entry name" value="GST_Omega/HSP26"/>
</dbReference>
<reference evidence="4" key="1">
    <citation type="journal article" date="2019" name="Nat. Commun.">
        <title>Expansion of phycobilisome linker gene families in mesophilic red algae.</title>
        <authorList>
            <person name="Lee J."/>
            <person name="Kim D."/>
            <person name="Bhattacharya D."/>
            <person name="Yoon H.S."/>
        </authorList>
    </citation>
    <scope>NUCLEOTIDE SEQUENCE [LARGE SCALE GENOMIC DNA]</scope>
    <source>
        <strain evidence="4">CCMP 1328</strain>
    </source>
</reference>
<dbReference type="AlphaFoldDB" id="A0A5J4Z6A8"/>
<dbReference type="Proteomes" id="UP000324585">
    <property type="component" value="Unassembled WGS sequence"/>
</dbReference>
<keyword evidence="3" id="KW-0808">Transferase</keyword>
<protein>
    <submittedName>
        <fullName evidence="3">Putative glutathione S-transferase</fullName>
    </submittedName>
</protein>
<sequence length="304" mass="33618">MADAFVNSAAGSPWTGTSAPAALAARGVCREAPGRKVRLTRTAQVRCVSAQVFGPREVQTQTVKLYYNRLCPYAARTWLALEEKKVSYDKQQIGLTVFGEEKQAWFVDAIAKSIPVNRSKLGTVPALSILGANGSPDSDSARFLVGSAITAEFVDDFGSDPAAPDLMLRHGNPLERAELRYLLSEIDVLLSRCNALIVNKNPSNDVELKDKISEQLEDVEALLELNSYDGKYCMGDFFTLADCAMAPLINRFAVALPELRSYKLLDRCHRLEQLDVSYSARPAYLAIRVSNEEVLEKYGYKARR</sequence>
<dbReference type="GO" id="GO:0005737">
    <property type="term" value="C:cytoplasm"/>
    <property type="evidence" value="ECO:0007669"/>
    <property type="project" value="TreeGrafter"/>
</dbReference>
<evidence type="ECO:0000259" key="2">
    <source>
        <dbReference type="PROSITE" id="PS50405"/>
    </source>
</evidence>
<proteinExistence type="predicted"/>
<dbReference type="SUPFAM" id="SSF52833">
    <property type="entry name" value="Thioredoxin-like"/>
    <property type="match status" value="1"/>
</dbReference>
<dbReference type="EMBL" id="VRMN01000001">
    <property type="protein sequence ID" value="KAA8499216.1"/>
    <property type="molecule type" value="Genomic_DNA"/>
</dbReference>
<dbReference type="InterPro" id="IPR036282">
    <property type="entry name" value="Glutathione-S-Trfase_C_sf"/>
</dbReference>
<dbReference type="PANTHER" id="PTHR43968">
    <property type="match status" value="1"/>
</dbReference>
<dbReference type="Pfam" id="PF00043">
    <property type="entry name" value="GST_C"/>
    <property type="match status" value="1"/>
</dbReference>
<evidence type="ECO:0000313" key="4">
    <source>
        <dbReference type="Proteomes" id="UP000324585"/>
    </source>
</evidence>
<dbReference type="InterPro" id="IPR004046">
    <property type="entry name" value="GST_C"/>
</dbReference>
<dbReference type="OMA" id="CAMAPLI"/>
<evidence type="ECO:0000259" key="1">
    <source>
        <dbReference type="PROSITE" id="PS50404"/>
    </source>
</evidence>
<dbReference type="Gene3D" id="1.20.1050.10">
    <property type="match status" value="1"/>
</dbReference>
<dbReference type="InterPro" id="IPR004045">
    <property type="entry name" value="Glutathione_S-Trfase_N"/>
</dbReference>
<evidence type="ECO:0000313" key="3">
    <source>
        <dbReference type="EMBL" id="KAA8499216.1"/>
    </source>
</evidence>
<dbReference type="PANTHER" id="PTHR43968:SF6">
    <property type="entry name" value="GLUTATHIONE S-TRANSFERASE OMEGA"/>
    <property type="match status" value="1"/>
</dbReference>
<name>A0A5J4Z6A8_PORPP</name>
<keyword evidence="4" id="KW-1185">Reference proteome</keyword>
<dbReference type="GO" id="GO:0016740">
    <property type="term" value="F:transferase activity"/>
    <property type="evidence" value="ECO:0007669"/>
    <property type="project" value="UniProtKB-KW"/>
</dbReference>
<dbReference type="InterPro" id="IPR010987">
    <property type="entry name" value="Glutathione-S-Trfase_C-like"/>
</dbReference>
<dbReference type="SUPFAM" id="SSF47616">
    <property type="entry name" value="GST C-terminal domain-like"/>
    <property type="match status" value="1"/>
</dbReference>
<dbReference type="PROSITE" id="PS50405">
    <property type="entry name" value="GST_CTER"/>
    <property type="match status" value="1"/>
</dbReference>
<dbReference type="OrthoDB" id="202840at2759"/>